<dbReference type="SUPFAM" id="SSF101898">
    <property type="entry name" value="NHL repeat"/>
    <property type="match status" value="1"/>
</dbReference>
<evidence type="ECO:0000256" key="3">
    <source>
        <dbReference type="SAM" id="Phobius"/>
    </source>
</evidence>
<reference evidence="5 6" key="1">
    <citation type="journal article" date="2018" name="Aquat. Microb. Ecol.">
        <title>Gammaproteobacterial methanotrophs dominate.</title>
        <authorList>
            <person name="Rissanen A.J."/>
            <person name="Saarenheimo J."/>
            <person name="Tiirola M."/>
            <person name="Peura S."/>
            <person name="Aalto S.L."/>
            <person name="Karvinen A."/>
            <person name="Nykanen H."/>
        </authorList>
    </citation>
    <scope>NUCLEOTIDE SEQUENCE [LARGE SCALE GENOMIC DNA]</scope>
    <source>
        <strain evidence="5">AMbin10</strain>
    </source>
</reference>
<name>A0A2W4QPB3_9GAMM</name>
<dbReference type="InterPro" id="IPR022385">
    <property type="entry name" value="Rhs_assc_core"/>
</dbReference>
<dbReference type="EMBL" id="QJPH01000439">
    <property type="protein sequence ID" value="PZN74001.1"/>
    <property type="molecule type" value="Genomic_DNA"/>
</dbReference>
<dbReference type="Pfam" id="PF05593">
    <property type="entry name" value="RHS_repeat"/>
    <property type="match status" value="5"/>
</dbReference>
<gene>
    <name evidence="5" type="ORF">DM484_21970</name>
</gene>
<evidence type="ECO:0000313" key="5">
    <source>
        <dbReference type="EMBL" id="PZN74001.1"/>
    </source>
</evidence>
<dbReference type="InterPro" id="IPR031325">
    <property type="entry name" value="RHS_repeat"/>
</dbReference>
<keyword evidence="1" id="KW-0677">Repeat</keyword>
<evidence type="ECO:0000256" key="1">
    <source>
        <dbReference type="ARBA" id="ARBA00022737"/>
    </source>
</evidence>
<dbReference type="InterPro" id="IPR056823">
    <property type="entry name" value="TEN-like_YD-shell"/>
</dbReference>
<dbReference type="NCBIfam" id="TIGR01643">
    <property type="entry name" value="YD_repeat_2x"/>
    <property type="match status" value="7"/>
</dbReference>
<evidence type="ECO:0000313" key="6">
    <source>
        <dbReference type="Proteomes" id="UP000249396"/>
    </source>
</evidence>
<keyword evidence="3" id="KW-0812">Transmembrane</keyword>
<dbReference type="Proteomes" id="UP000249396">
    <property type="component" value="Unassembled WGS sequence"/>
</dbReference>
<dbReference type="PANTHER" id="PTHR32305">
    <property type="match status" value="1"/>
</dbReference>
<keyword evidence="3" id="KW-0472">Membrane</keyword>
<evidence type="ECO:0000259" key="4">
    <source>
        <dbReference type="Pfam" id="PF25023"/>
    </source>
</evidence>
<dbReference type="PANTHER" id="PTHR32305:SF15">
    <property type="entry name" value="PROTEIN RHSA-RELATED"/>
    <property type="match status" value="1"/>
</dbReference>
<dbReference type="InterPro" id="IPR006530">
    <property type="entry name" value="YD"/>
</dbReference>
<organism evidence="5 6">
    <name type="scientific">Candidatus Methylumidiphilus alinenensis</name>
    <dbReference type="NCBI Taxonomy" id="2202197"/>
    <lineage>
        <taxon>Bacteria</taxon>
        <taxon>Pseudomonadati</taxon>
        <taxon>Pseudomonadota</taxon>
        <taxon>Gammaproteobacteria</taxon>
        <taxon>Methylococcales</taxon>
        <taxon>Candidatus Methylumidiphilus</taxon>
    </lineage>
</organism>
<dbReference type="Pfam" id="PF25023">
    <property type="entry name" value="TEN_YD-shell"/>
    <property type="match status" value="1"/>
</dbReference>
<comment type="caution">
    <text evidence="5">The sequence shown here is derived from an EMBL/GenBank/DDBJ whole genome shotgun (WGS) entry which is preliminary data.</text>
</comment>
<sequence>MPWFTGAAAGSPSANASHVINPLSNRLLASLVGKLAMADTPTGGGLLPFRECYPTPDSPVTLAKVIDARGNSTLYRFTPEGRLRDVTDPMGQTRIFEYDGNGQVTSIKGNGMCPSCGDPASGDQSFTYDGYGNRTSMTDALGKTTTYTYTSPTDVEGMPTFQKVATVTDPQGHVTQFDYDIRGNLLAVTDANGHKTKMDYNQYGQVTSVTDPLGDTTTLTYDSNGNVATTTDPLGNQTVLHYDAISRPVETIDALGHSSKVNYDHLGRVTATTDLQGGTTQFAYDANNNLTSLTDAMGRVTRFSYDSMNRLIRRDTPLGKFDTRQYDANGNLSQFTDRRGQTTSFSYDPVNMLTEEDYADAKVKRTYDAAGRLVEVHDSTSGDYAFDYDKAGRLLRAVSPTGLVDYTHDDLGRTLTRQVAGQPAVNYAYDPLGNLSSATMLTHSLNFSYDPRNQPTTVQRSNGVQSNYSFDPAGRLLSLVHQNGTNVLNTQNYQYDEISNRTRFDNDIAQTLTTPPVKNSFNEANQLLTSGDKSYQYDDNGNLTAEISPAGRTDYHWDARNRLSTIKQPSGETLSFIYDYTGMMLTQFDTLGTTTTSRSYVLDDLTNVAYAFDQTGTGQSYLTGRGIDQHFASVSAGGHAQHALTDAINSTVATVDENGLMNGQFYYEPYGQTTANGDYLFQYTGRVPVIGNLYYYRARFYDVGVGRFLSEDKIFTPYNNLYSYATGNPILFLDPTGNWVPVVAAPVVVATVAVITTIVNLCLLNPQACQSILLGSVVNYLNSNYGPIGFGWPSINQNTWATSQAINMMNGNFNTPNQIGQNLSSAGTVVLNGTKSFINSGVNGLANFVLVPKHQLGNPVLEAPASKIQGKPKHFGPSRSENRGRGNGTGCVTKQGQPFPSWSLCWFPSSSLGTQP</sequence>
<dbReference type="NCBIfam" id="TIGR03696">
    <property type="entry name" value="Rhs_assc_core"/>
    <property type="match status" value="1"/>
</dbReference>
<evidence type="ECO:0000256" key="2">
    <source>
        <dbReference type="SAM" id="MobiDB-lite"/>
    </source>
</evidence>
<feature type="transmembrane region" description="Helical" evidence="3">
    <location>
        <begin position="739"/>
        <end position="764"/>
    </location>
</feature>
<dbReference type="AlphaFoldDB" id="A0A2W4QPB3"/>
<proteinExistence type="predicted"/>
<feature type="domain" description="Teneurin-like YD-shell" evidence="4">
    <location>
        <begin position="325"/>
        <end position="445"/>
    </location>
</feature>
<protein>
    <recommendedName>
        <fullName evidence="4">Teneurin-like YD-shell domain-containing protein</fullName>
    </recommendedName>
</protein>
<keyword evidence="3" id="KW-1133">Transmembrane helix</keyword>
<dbReference type="InterPro" id="IPR050708">
    <property type="entry name" value="T6SS_VgrG/RHS"/>
</dbReference>
<feature type="region of interest" description="Disordered" evidence="2">
    <location>
        <begin position="865"/>
        <end position="898"/>
    </location>
</feature>
<dbReference type="Gene3D" id="2.180.10.10">
    <property type="entry name" value="RHS repeat-associated core"/>
    <property type="match status" value="3"/>
</dbReference>
<accession>A0A2W4QPB3</accession>